<dbReference type="RefSeq" id="WP_089342205.1">
    <property type="nucleotide sequence ID" value="NZ_FXAN01000117.1"/>
</dbReference>
<organism evidence="6 7">
    <name type="scientific">Burkholderia singularis</name>
    <dbReference type="NCBI Taxonomy" id="1503053"/>
    <lineage>
        <taxon>Bacteria</taxon>
        <taxon>Pseudomonadati</taxon>
        <taxon>Pseudomonadota</taxon>
        <taxon>Betaproteobacteria</taxon>
        <taxon>Burkholderiales</taxon>
        <taxon>Burkholderiaceae</taxon>
        <taxon>Burkholderia</taxon>
        <taxon>pseudomallei group</taxon>
    </lineage>
</organism>
<gene>
    <name evidence="6" type="ORF">BSIN_5203</name>
</gene>
<name>A0A238HCN6_9BURK</name>
<feature type="compositionally biased region" description="Polar residues" evidence="4">
    <location>
        <begin position="535"/>
        <end position="546"/>
    </location>
</feature>
<dbReference type="EMBL" id="FXAN01000117">
    <property type="protein sequence ID" value="SMG02938.1"/>
    <property type="molecule type" value="Genomic_DNA"/>
</dbReference>
<reference evidence="6 7" key="1">
    <citation type="submission" date="2017-04" db="EMBL/GenBank/DDBJ databases">
        <authorList>
            <person name="Afonso C.L."/>
            <person name="Miller P.J."/>
            <person name="Scott M.A."/>
            <person name="Spackman E."/>
            <person name="Goraichik I."/>
            <person name="Dimitrov K.M."/>
            <person name="Suarez D.L."/>
            <person name="Swayne D.E."/>
        </authorList>
    </citation>
    <scope>NUCLEOTIDE SEQUENCE [LARGE SCALE GENOMIC DNA]</scope>
    <source>
        <strain evidence="6">LMG 28154</strain>
    </source>
</reference>
<protein>
    <submittedName>
        <fullName evidence="6">Beta-xylosidase</fullName>
        <ecNumber evidence="6">3.2.1.37</ecNumber>
    </submittedName>
</protein>
<dbReference type="InterPro" id="IPR017853">
    <property type="entry name" value="GH"/>
</dbReference>
<evidence type="ECO:0000256" key="3">
    <source>
        <dbReference type="ARBA" id="ARBA00023295"/>
    </source>
</evidence>
<evidence type="ECO:0000313" key="6">
    <source>
        <dbReference type="EMBL" id="SMG02938.1"/>
    </source>
</evidence>
<dbReference type="Proteomes" id="UP000198460">
    <property type="component" value="Unassembled WGS sequence"/>
</dbReference>
<comment type="similarity">
    <text evidence="1">Belongs to the glycosyl hydrolase 39 family.</text>
</comment>
<sequence length="629" mass="69801">MGQEEQDFLPSQKVELFFRKLIIKVKYMTISRRKFVGTTLASSLAMMSLKYSGSAFSQSASRTINVYLQSHPLQKNIKFLNGGNGSVKPIFPGYPDLNNEFNNLGVSDVRVHDWFGPGDLDGKTNASNVNQPVYSTPSQNASFAQKLISDMSNKRVIALDIANVDKLNWLPTDNYIKTNMQNINNGELLFRIGRSLGASNKYPTSGKDLSNFVSVVKALVARYGVNYKSVGLPKPIKRWELFNEPDLGASFFSGTPAEFYSLYSAVFKAVKQTDSTAKIGSPGFANAIETDATRITVDEFLKYAKNNKLKIDFLAWHRYGDTTSDPYDYYVIGKMLRDKLNSYGFNSTESYLTEWNITPLVTMESVAAAQTAFNAAYISSALTYMQDAQIDKSYFYRFDGMHLGLFNAEKTYTFAGKAFVAFNQLRKTPFRLAAVTSKFSVSDISASNTGQDTLGYTVLAGTDIDVTSGKKRTIKILISNYQINKNYVKNWKTTYKQYIPDTKSDANNVDSNIYYGSENPSTLNNINDDNIGNGTQFSAADTPPQQQNYQDNNGLILNLTVPPSLRYKNYQANFDWILGKDNSTLSGLSFEALTSSPAINGSIPANGVIVINRPELVPGSVLLITVDLS</sequence>
<dbReference type="InterPro" id="IPR049166">
    <property type="entry name" value="GH39_cat"/>
</dbReference>
<accession>A0A238HCN6</accession>
<keyword evidence="2 6" id="KW-0378">Hydrolase</keyword>
<proteinExistence type="inferred from homology"/>
<evidence type="ECO:0000256" key="4">
    <source>
        <dbReference type="SAM" id="MobiDB-lite"/>
    </source>
</evidence>
<dbReference type="GO" id="GO:0009044">
    <property type="term" value="F:xylan 1,4-beta-xylosidase activity"/>
    <property type="evidence" value="ECO:0007669"/>
    <property type="project" value="UniProtKB-EC"/>
</dbReference>
<dbReference type="SUPFAM" id="SSF51445">
    <property type="entry name" value="(Trans)glycosidases"/>
    <property type="match status" value="1"/>
</dbReference>
<evidence type="ECO:0000256" key="1">
    <source>
        <dbReference type="ARBA" id="ARBA00008875"/>
    </source>
</evidence>
<dbReference type="PANTHER" id="PTHR12631">
    <property type="entry name" value="ALPHA-L-IDURONIDASE"/>
    <property type="match status" value="1"/>
</dbReference>
<feature type="region of interest" description="Disordered" evidence="4">
    <location>
        <begin position="527"/>
        <end position="546"/>
    </location>
</feature>
<dbReference type="Gene3D" id="3.20.20.80">
    <property type="entry name" value="Glycosidases"/>
    <property type="match status" value="1"/>
</dbReference>
<dbReference type="PANTHER" id="PTHR12631:SF10">
    <property type="entry name" value="BETA-XYLOSIDASE-LIKE PROTEIN-RELATED"/>
    <property type="match status" value="1"/>
</dbReference>
<dbReference type="Pfam" id="PF01229">
    <property type="entry name" value="Glyco_hydro_39"/>
    <property type="match status" value="1"/>
</dbReference>
<evidence type="ECO:0000313" key="7">
    <source>
        <dbReference type="Proteomes" id="UP000198460"/>
    </source>
</evidence>
<dbReference type="EC" id="3.2.1.37" evidence="6"/>
<evidence type="ECO:0000259" key="5">
    <source>
        <dbReference type="Pfam" id="PF01229"/>
    </source>
</evidence>
<evidence type="ECO:0000256" key="2">
    <source>
        <dbReference type="ARBA" id="ARBA00022801"/>
    </source>
</evidence>
<dbReference type="InterPro" id="IPR051923">
    <property type="entry name" value="Glycosyl_Hydrolase_39"/>
</dbReference>
<keyword evidence="3 6" id="KW-0326">Glycosidase</keyword>
<feature type="domain" description="Glycosyl hydrolases family 39 N-terminal catalytic" evidence="5">
    <location>
        <begin position="212"/>
        <end position="490"/>
    </location>
</feature>
<dbReference type="AlphaFoldDB" id="A0A238HCN6"/>